<evidence type="ECO:0000256" key="1">
    <source>
        <dbReference type="ARBA" id="ARBA00022729"/>
    </source>
</evidence>
<gene>
    <name evidence="4" type="ORF">ALIPUT_00253</name>
</gene>
<sequence>MLNATDNVEEWYTHISPAGLLAAFLAFALLLFILILSIVAYTPVLELLPGYRVEAARSRENLMQSVIRLDSMERMMNDMITYNNNIALIMEGKTPVVRTVGKEDSIRTNKTLVVPSREDSLLRAELEGEGPYSLGQSTGGGAARKPIEMVAPIEGIVIERFDIKRENFGIRIAASPDTQIVAADDGVVVMNLWTPETGYLIEIQHSNNLISIYKNLSKSLVAKGQRIKRGGVIGSNTEVLADGGDAKIFEFELWSNGKPVDPESYIVF</sequence>
<dbReference type="eggNOG" id="COG4942">
    <property type="taxonomic scope" value="Bacteria"/>
</dbReference>
<evidence type="ECO:0000313" key="4">
    <source>
        <dbReference type="EMBL" id="EDS04382.1"/>
    </source>
</evidence>
<evidence type="ECO:0000313" key="5">
    <source>
        <dbReference type="Proteomes" id="UP000005819"/>
    </source>
</evidence>
<organism evidence="4 5">
    <name type="scientific">Alistipes putredinis DSM 17216</name>
    <dbReference type="NCBI Taxonomy" id="445970"/>
    <lineage>
        <taxon>Bacteria</taxon>
        <taxon>Pseudomonadati</taxon>
        <taxon>Bacteroidota</taxon>
        <taxon>Bacteroidia</taxon>
        <taxon>Bacteroidales</taxon>
        <taxon>Rikenellaceae</taxon>
        <taxon>Alistipes</taxon>
    </lineage>
</organism>
<proteinExistence type="predicted"/>
<reference evidence="4" key="2">
    <citation type="submission" date="2013-09" db="EMBL/GenBank/DDBJ databases">
        <title>Draft genome sequence of Alistipes putredinis (DSM 17216).</title>
        <authorList>
            <person name="Sudarsanam P."/>
            <person name="Ley R."/>
            <person name="Guruge J."/>
            <person name="Turnbaugh P.J."/>
            <person name="Mahowald M."/>
            <person name="Liep D."/>
            <person name="Gordon J."/>
        </authorList>
    </citation>
    <scope>NUCLEOTIDE SEQUENCE</scope>
    <source>
        <strain evidence="4">DSM 17216</strain>
    </source>
</reference>
<dbReference type="PANTHER" id="PTHR21666:SF289">
    <property type="entry name" value="L-ALA--D-GLU ENDOPEPTIDASE"/>
    <property type="match status" value="1"/>
</dbReference>
<dbReference type="Gene3D" id="2.70.70.10">
    <property type="entry name" value="Glucose Permease (Domain IIA)"/>
    <property type="match status" value="1"/>
</dbReference>
<dbReference type="EMBL" id="ABFK02000016">
    <property type="protein sequence ID" value="EDS04382.1"/>
    <property type="molecule type" value="Genomic_DNA"/>
</dbReference>
<comment type="caution">
    <text evidence="4">The sequence shown here is derived from an EMBL/GenBank/DDBJ whole genome shotgun (WGS) entry which is preliminary data.</text>
</comment>
<dbReference type="Proteomes" id="UP000005819">
    <property type="component" value="Unassembled WGS sequence"/>
</dbReference>
<keyword evidence="5" id="KW-1185">Reference proteome</keyword>
<evidence type="ECO:0000256" key="2">
    <source>
        <dbReference type="SAM" id="Phobius"/>
    </source>
</evidence>
<keyword evidence="2" id="KW-0812">Transmembrane</keyword>
<dbReference type="Pfam" id="PF01551">
    <property type="entry name" value="Peptidase_M23"/>
    <property type="match status" value="1"/>
</dbReference>
<dbReference type="InterPro" id="IPR016047">
    <property type="entry name" value="M23ase_b-sheet_dom"/>
</dbReference>
<dbReference type="InterPro" id="IPR050570">
    <property type="entry name" value="Cell_wall_metabolism_enzyme"/>
</dbReference>
<keyword evidence="2" id="KW-0472">Membrane</keyword>
<name>B0MT06_9BACT</name>
<feature type="transmembrane region" description="Helical" evidence="2">
    <location>
        <begin position="20"/>
        <end position="42"/>
    </location>
</feature>
<dbReference type="InterPro" id="IPR011055">
    <property type="entry name" value="Dup_hybrid_motif"/>
</dbReference>
<dbReference type="SUPFAM" id="SSF51261">
    <property type="entry name" value="Duplicated hybrid motif"/>
    <property type="match status" value="1"/>
</dbReference>
<feature type="domain" description="M23ase beta-sheet core" evidence="3">
    <location>
        <begin position="167"/>
        <end position="262"/>
    </location>
</feature>
<protein>
    <submittedName>
        <fullName evidence="4">Peptidase, M23 family</fullName>
    </submittedName>
</protein>
<accession>B0MT06</accession>
<dbReference type="CDD" id="cd12797">
    <property type="entry name" value="M23_peptidase"/>
    <property type="match status" value="1"/>
</dbReference>
<keyword evidence="2" id="KW-1133">Transmembrane helix</keyword>
<reference evidence="4" key="1">
    <citation type="submission" date="2007-10" db="EMBL/GenBank/DDBJ databases">
        <authorList>
            <person name="Fulton L."/>
            <person name="Clifton S."/>
            <person name="Fulton B."/>
            <person name="Xu J."/>
            <person name="Minx P."/>
            <person name="Pepin K.H."/>
            <person name="Johnson M."/>
            <person name="Thiruvilangam P."/>
            <person name="Bhonagiri V."/>
            <person name="Nash W.E."/>
            <person name="Mardis E.R."/>
            <person name="Wilson R.K."/>
        </authorList>
    </citation>
    <scope>NUCLEOTIDE SEQUENCE [LARGE SCALE GENOMIC DNA]</scope>
    <source>
        <strain evidence="4">DSM 17216</strain>
    </source>
</reference>
<dbReference type="GO" id="GO:0004222">
    <property type="term" value="F:metalloendopeptidase activity"/>
    <property type="evidence" value="ECO:0007669"/>
    <property type="project" value="TreeGrafter"/>
</dbReference>
<dbReference type="AlphaFoldDB" id="B0MT06"/>
<evidence type="ECO:0000259" key="3">
    <source>
        <dbReference type="Pfam" id="PF01551"/>
    </source>
</evidence>
<dbReference type="PANTHER" id="PTHR21666">
    <property type="entry name" value="PEPTIDASE-RELATED"/>
    <property type="match status" value="1"/>
</dbReference>
<dbReference type="HOGENOM" id="CLU_029425_8_0_10"/>
<keyword evidence="1" id="KW-0732">Signal</keyword>